<organism evidence="1 2">
    <name type="scientific">Rheinheimera riviphila</name>
    <dbReference type="NCBI Taxonomy" id="1834037"/>
    <lineage>
        <taxon>Bacteria</taxon>
        <taxon>Pseudomonadati</taxon>
        <taxon>Pseudomonadota</taxon>
        <taxon>Gammaproteobacteria</taxon>
        <taxon>Chromatiales</taxon>
        <taxon>Chromatiaceae</taxon>
        <taxon>Rheinheimera</taxon>
    </lineage>
</organism>
<dbReference type="Pfam" id="PF05137">
    <property type="entry name" value="PilN"/>
    <property type="match status" value="1"/>
</dbReference>
<accession>A0A437R3N0</accession>
<dbReference type="RefSeq" id="WP_127697659.1">
    <property type="nucleotide sequence ID" value="NZ_SACS01000002.1"/>
</dbReference>
<reference evidence="1 2" key="1">
    <citation type="submission" date="2019-01" db="EMBL/GenBank/DDBJ databases">
        <authorList>
            <person name="Chen W.-M."/>
        </authorList>
    </citation>
    <scope>NUCLEOTIDE SEQUENCE [LARGE SCALE GENOMIC DNA]</scope>
    <source>
        <strain evidence="1 2">KYPC3</strain>
    </source>
</reference>
<evidence type="ECO:0000313" key="2">
    <source>
        <dbReference type="Proteomes" id="UP000283077"/>
    </source>
</evidence>
<keyword evidence="2" id="KW-1185">Reference proteome</keyword>
<evidence type="ECO:0000313" key="1">
    <source>
        <dbReference type="EMBL" id="RVU41277.1"/>
    </source>
</evidence>
<dbReference type="PANTHER" id="PTHR40278">
    <property type="entry name" value="DNA UTILIZATION PROTEIN HOFN"/>
    <property type="match status" value="1"/>
</dbReference>
<comment type="caution">
    <text evidence="1">The sequence shown here is derived from an EMBL/GenBank/DDBJ whole genome shotgun (WGS) entry which is preliminary data.</text>
</comment>
<dbReference type="PANTHER" id="PTHR40278:SF1">
    <property type="entry name" value="DNA UTILIZATION PROTEIN HOFN"/>
    <property type="match status" value="1"/>
</dbReference>
<dbReference type="InterPro" id="IPR007813">
    <property type="entry name" value="PilN"/>
</dbReference>
<dbReference type="EMBL" id="SACS01000002">
    <property type="protein sequence ID" value="RVU41277.1"/>
    <property type="molecule type" value="Genomic_DNA"/>
</dbReference>
<dbReference type="InterPro" id="IPR052534">
    <property type="entry name" value="Extracell_DNA_Util/SecSys_Comp"/>
</dbReference>
<dbReference type="AlphaFoldDB" id="A0A437R3N0"/>
<evidence type="ECO:0008006" key="3">
    <source>
        <dbReference type="Google" id="ProtNLM"/>
    </source>
</evidence>
<dbReference type="Proteomes" id="UP000283077">
    <property type="component" value="Unassembled WGS sequence"/>
</dbReference>
<protein>
    <recommendedName>
        <fullName evidence="3">GspL cytoplasmic actin-ATPase-like domain-containing protein</fullName>
    </recommendedName>
</protein>
<sequence>MARFVGIQSTTFCTALHYSNGSWQPGASNPAIGLFRIIPRSLYAEYQRYYPIVDANDLRAVLQQDYPSHALHLIAQAEHNQRRVTSYVFDQSLLDALQHPCFLLPESLLLALSRTEWPATMQIQTAPDWFIFCGAQGVISQRPNALVQNLAMFRLAQGVSETVPHVDLPATALAGLYVQGLKKLSAKQLAALFYQAKIAHVLPDWRPLLAIPALVLVLHLLTSSWLVNWQLTERQADIDALGPQMDELLSAQQQHQQLTTQISAVATQQQNTTMIAPVWQLITALVGANVNLSVVEQQGLQLQLRGTAVRATDVLSNLQKTPGVAAAVFAAPTRRANELEQFHIQVTLTAGAADAEK</sequence>
<proteinExistence type="predicted"/>
<gene>
    <name evidence="1" type="ORF">EOE67_03495</name>
</gene>
<name>A0A437R3N0_9GAMM</name>